<proteinExistence type="predicted"/>
<reference evidence="1" key="1">
    <citation type="submission" date="2014-11" db="EMBL/GenBank/DDBJ databases">
        <authorList>
            <person name="Amaro Gonzalez C."/>
        </authorList>
    </citation>
    <scope>NUCLEOTIDE SEQUENCE</scope>
</reference>
<dbReference type="AlphaFoldDB" id="A0A0E9SV18"/>
<organism evidence="1">
    <name type="scientific">Anguilla anguilla</name>
    <name type="common">European freshwater eel</name>
    <name type="synonym">Muraena anguilla</name>
    <dbReference type="NCBI Taxonomy" id="7936"/>
    <lineage>
        <taxon>Eukaryota</taxon>
        <taxon>Metazoa</taxon>
        <taxon>Chordata</taxon>
        <taxon>Craniata</taxon>
        <taxon>Vertebrata</taxon>
        <taxon>Euteleostomi</taxon>
        <taxon>Actinopterygii</taxon>
        <taxon>Neopterygii</taxon>
        <taxon>Teleostei</taxon>
        <taxon>Anguilliformes</taxon>
        <taxon>Anguillidae</taxon>
        <taxon>Anguilla</taxon>
    </lineage>
</organism>
<name>A0A0E9SV18_ANGAN</name>
<accession>A0A0E9SV18</accession>
<protein>
    <submittedName>
        <fullName evidence="1">Uncharacterized protein</fullName>
    </submittedName>
</protein>
<reference evidence="1" key="2">
    <citation type="journal article" date="2015" name="Fish Shellfish Immunol.">
        <title>Early steps in the European eel (Anguilla anguilla)-Vibrio vulnificus interaction in the gills: Role of the RtxA13 toxin.</title>
        <authorList>
            <person name="Callol A."/>
            <person name="Pajuelo D."/>
            <person name="Ebbesson L."/>
            <person name="Teles M."/>
            <person name="MacKenzie S."/>
            <person name="Amaro C."/>
        </authorList>
    </citation>
    <scope>NUCLEOTIDE SEQUENCE</scope>
</reference>
<evidence type="ECO:0000313" key="1">
    <source>
        <dbReference type="EMBL" id="JAH45219.1"/>
    </source>
</evidence>
<dbReference type="EMBL" id="GBXM01063358">
    <property type="protein sequence ID" value="JAH45219.1"/>
    <property type="molecule type" value="Transcribed_RNA"/>
</dbReference>
<sequence>MKFFFCFICDDKCFILSDNVTREVYQAHASVNFYNIICII</sequence>